<sequence length="40" mass="4531">MSRTKSKRLPEKIQVAFRFVVDGGKSVPHHFSGSRYPKAT</sequence>
<dbReference type="EMBL" id="ACEA01000020">
    <property type="protein sequence ID" value="EEG24068.1"/>
    <property type="molecule type" value="Genomic_DNA"/>
</dbReference>
<reference evidence="1 2" key="1">
    <citation type="submission" date="2009-01" db="EMBL/GenBank/DDBJ databases">
        <authorList>
            <person name="Fulton L."/>
            <person name="Clifton S."/>
            <person name="Chinwalla A.T."/>
            <person name="Mitreva M."/>
            <person name="Sodergren E."/>
            <person name="Weinstock G."/>
            <person name="Clifton S."/>
            <person name="Dooling D.J."/>
            <person name="Fulton B."/>
            <person name="Minx P."/>
            <person name="Pepin K.H."/>
            <person name="Johnson M."/>
            <person name="Bhonagiri V."/>
            <person name="Nash W.E."/>
            <person name="Mardis E.R."/>
            <person name="Wilson R.K."/>
        </authorList>
    </citation>
    <scope>NUCLEOTIDE SEQUENCE [LARGE SCALE GENOMIC DNA]</scope>
    <source>
        <strain evidence="1 2">ATCC 23834</strain>
    </source>
</reference>
<protein>
    <submittedName>
        <fullName evidence="1">Uncharacterized protein</fullName>
    </submittedName>
</protein>
<accession>C0DV48</accession>
<dbReference type="AlphaFoldDB" id="C0DV48"/>
<gene>
    <name evidence="1" type="ORF">EIKCOROL_01237</name>
</gene>
<dbReference type="Proteomes" id="UP000005837">
    <property type="component" value="Unassembled WGS sequence"/>
</dbReference>
<proteinExistence type="predicted"/>
<evidence type="ECO:0000313" key="1">
    <source>
        <dbReference type="EMBL" id="EEG24068.1"/>
    </source>
</evidence>
<dbReference type="HOGENOM" id="CLU_3288844_0_0_4"/>
<evidence type="ECO:0000313" key="2">
    <source>
        <dbReference type="Proteomes" id="UP000005837"/>
    </source>
</evidence>
<name>C0DV48_EIKCO</name>
<organism evidence="1 2">
    <name type="scientific">Eikenella corrodens ATCC 23834</name>
    <dbReference type="NCBI Taxonomy" id="546274"/>
    <lineage>
        <taxon>Bacteria</taxon>
        <taxon>Pseudomonadati</taxon>
        <taxon>Pseudomonadota</taxon>
        <taxon>Betaproteobacteria</taxon>
        <taxon>Neisseriales</taxon>
        <taxon>Neisseriaceae</taxon>
        <taxon>Eikenella</taxon>
    </lineage>
</organism>
<comment type="caution">
    <text evidence="1">The sequence shown here is derived from an EMBL/GenBank/DDBJ whole genome shotgun (WGS) entry which is preliminary data.</text>
</comment>